<dbReference type="GO" id="GO:0016836">
    <property type="term" value="F:hydro-lyase activity"/>
    <property type="evidence" value="ECO:0007669"/>
    <property type="project" value="UniProtKB-ARBA"/>
</dbReference>
<dbReference type="PROSITE" id="PS00166">
    <property type="entry name" value="ENOYL_COA_HYDRATASE"/>
    <property type="match status" value="1"/>
</dbReference>
<name>A0A437QAV0_9GAMM</name>
<dbReference type="SUPFAM" id="SSF52096">
    <property type="entry name" value="ClpP/crotonase"/>
    <property type="match status" value="1"/>
</dbReference>
<dbReference type="AlphaFoldDB" id="A0A437QAV0"/>
<gene>
    <name evidence="4" type="ORF">EOE65_06915</name>
</gene>
<dbReference type="Proteomes" id="UP000282818">
    <property type="component" value="Unassembled WGS sequence"/>
</dbReference>
<dbReference type="PANTHER" id="PTHR11941">
    <property type="entry name" value="ENOYL-COA HYDRATASE-RELATED"/>
    <property type="match status" value="1"/>
</dbReference>
<proteinExistence type="inferred from homology"/>
<dbReference type="FunFam" id="3.90.226.10:FF:000009">
    <property type="entry name" value="Carnitinyl-CoA dehydratase"/>
    <property type="match status" value="1"/>
</dbReference>
<dbReference type="InterPro" id="IPR029045">
    <property type="entry name" value="ClpP/crotonase-like_dom_sf"/>
</dbReference>
<evidence type="ECO:0000256" key="2">
    <source>
        <dbReference type="ARBA" id="ARBA00023239"/>
    </source>
</evidence>
<keyword evidence="4" id="KW-0413">Isomerase</keyword>
<evidence type="ECO:0000256" key="1">
    <source>
        <dbReference type="ARBA" id="ARBA00005254"/>
    </source>
</evidence>
<organism evidence="4 5">
    <name type="scientific">Neptunomonas marina</name>
    <dbReference type="NCBI Taxonomy" id="1815562"/>
    <lineage>
        <taxon>Bacteria</taxon>
        <taxon>Pseudomonadati</taxon>
        <taxon>Pseudomonadota</taxon>
        <taxon>Gammaproteobacteria</taxon>
        <taxon>Oceanospirillales</taxon>
        <taxon>Oceanospirillaceae</taxon>
        <taxon>Neptunomonas</taxon>
    </lineage>
</organism>
<evidence type="ECO:0000256" key="3">
    <source>
        <dbReference type="RuleBase" id="RU003707"/>
    </source>
</evidence>
<accession>A0A437QAV0</accession>
<dbReference type="PANTHER" id="PTHR11941:SF54">
    <property type="entry name" value="ENOYL-COA HYDRATASE, MITOCHONDRIAL"/>
    <property type="match status" value="1"/>
</dbReference>
<keyword evidence="2" id="KW-0456">Lyase</keyword>
<dbReference type="Gene3D" id="3.90.226.10">
    <property type="entry name" value="2-enoyl-CoA Hydratase, Chain A, domain 1"/>
    <property type="match status" value="1"/>
</dbReference>
<comment type="caution">
    <text evidence="4">The sequence shown here is derived from an EMBL/GenBank/DDBJ whole genome shotgun (WGS) entry which is preliminary data.</text>
</comment>
<comment type="similarity">
    <text evidence="1 3">Belongs to the enoyl-CoA hydratase/isomerase family.</text>
</comment>
<dbReference type="InterPro" id="IPR014748">
    <property type="entry name" value="Enoyl-CoA_hydra_C"/>
</dbReference>
<dbReference type="FunFam" id="1.10.12.10:FF:000001">
    <property type="entry name" value="Probable enoyl-CoA hydratase, mitochondrial"/>
    <property type="match status" value="1"/>
</dbReference>
<dbReference type="Pfam" id="PF00378">
    <property type="entry name" value="ECH_1"/>
    <property type="match status" value="1"/>
</dbReference>
<protein>
    <submittedName>
        <fullName evidence="4">Enoyl-CoA hydratase/isomerase family protein</fullName>
    </submittedName>
</protein>
<dbReference type="InterPro" id="IPR018376">
    <property type="entry name" value="Enoyl-CoA_hyd/isom_CS"/>
</dbReference>
<evidence type="ECO:0000313" key="4">
    <source>
        <dbReference type="EMBL" id="RVU31702.1"/>
    </source>
</evidence>
<dbReference type="Gene3D" id="1.10.12.10">
    <property type="entry name" value="Lyase 2-enoyl-coa Hydratase, Chain A, domain 2"/>
    <property type="match status" value="1"/>
</dbReference>
<reference evidence="4 5" key="1">
    <citation type="submission" date="2019-01" db="EMBL/GenBank/DDBJ databases">
        <authorList>
            <person name="Chen W.-M."/>
        </authorList>
    </citation>
    <scope>NUCLEOTIDE SEQUENCE [LARGE SCALE GENOMIC DNA]</scope>
    <source>
        <strain evidence="4 5">HPM-16</strain>
    </source>
</reference>
<dbReference type="InterPro" id="IPR001753">
    <property type="entry name" value="Enoyl-CoA_hydra/iso"/>
</dbReference>
<dbReference type="EMBL" id="SACQ01000002">
    <property type="protein sequence ID" value="RVU31702.1"/>
    <property type="molecule type" value="Genomic_DNA"/>
</dbReference>
<dbReference type="GO" id="GO:0006635">
    <property type="term" value="P:fatty acid beta-oxidation"/>
    <property type="evidence" value="ECO:0007669"/>
    <property type="project" value="TreeGrafter"/>
</dbReference>
<sequence length="260" mass="27753">MTTEQPVQLESLGEGIVLLTLSRPKALNALDMGLLTALDQAITEISAQEDTRAILMTGAGDKAFVAGADIRAMSQMSAVEAEAFARKGQQVFRRLEDLPIPVIALVNGFALGGGCELALSCDFILAAENAVFGQPEVCLGVTAGFGGSQRLPRQIGPGMAMELLLTGRNVKAEEAKQIGLANHIYPQDQLRDEGIKLAQKIVACGPNAVRLTKQLVMRGMSLDLENACVLESQGFGLCFSTDEQTEGMQAFLEKRPAKFN</sequence>
<dbReference type="GO" id="GO:0016853">
    <property type="term" value="F:isomerase activity"/>
    <property type="evidence" value="ECO:0007669"/>
    <property type="project" value="UniProtKB-KW"/>
</dbReference>
<evidence type="ECO:0000313" key="5">
    <source>
        <dbReference type="Proteomes" id="UP000282818"/>
    </source>
</evidence>
<dbReference type="RefSeq" id="WP_127693561.1">
    <property type="nucleotide sequence ID" value="NZ_SACQ01000002.1"/>
</dbReference>
<dbReference type="CDD" id="cd06558">
    <property type="entry name" value="crotonase-like"/>
    <property type="match status" value="1"/>
</dbReference>
<keyword evidence="5" id="KW-1185">Reference proteome</keyword>